<evidence type="ECO:0000313" key="2">
    <source>
        <dbReference type="Proteomes" id="UP000663946"/>
    </source>
</evidence>
<organism evidence="1 2">
    <name type="scientific">Agrobacterium tumefaciens</name>
    <dbReference type="NCBI Taxonomy" id="358"/>
    <lineage>
        <taxon>Bacteria</taxon>
        <taxon>Pseudomonadati</taxon>
        <taxon>Pseudomonadota</taxon>
        <taxon>Alphaproteobacteria</taxon>
        <taxon>Hyphomicrobiales</taxon>
        <taxon>Rhizobiaceae</taxon>
        <taxon>Rhizobium/Agrobacterium group</taxon>
        <taxon>Agrobacterium</taxon>
        <taxon>Agrobacterium tumefaciens complex</taxon>
    </lineage>
</organism>
<dbReference type="AlphaFoldDB" id="A0AAJ4T8V2"/>
<dbReference type="Proteomes" id="UP000663946">
    <property type="component" value="Chromosome 1"/>
</dbReference>
<dbReference type="EMBL" id="CP049216">
    <property type="protein sequence ID" value="QTG12375.1"/>
    <property type="molecule type" value="Genomic_DNA"/>
</dbReference>
<protein>
    <submittedName>
        <fullName evidence="1">Uncharacterized protein</fullName>
    </submittedName>
</protein>
<evidence type="ECO:0000313" key="1">
    <source>
        <dbReference type="EMBL" id="QTG12375.1"/>
    </source>
</evidence>
<reference evidence="1" key="1">
    <citation type="submission" date="2020-02" db="EMBL/GenBank/DDBJ databases">
        <title>Unexpected conservation and global transmission of agrobacterial virulence plasmids.</title>
        <authorList>
            <person name="Weisberg A.J."/>
            <person name="Davis E.W. II"/>
            <person name="Tabima J.R."/>
            <person name="Belcher M.S."/>
            <person name="Miller M."/>
            <person name="Kuo C.-H."/>
            <person name="Loper J.E."/>
            <person name="Grunwald N.J."/>
            <person name="Putnam M.L."/>
            <person name="Chang J.H."/>
        </authorList>
    </citation>
    <scope>NUCLEOTIDE SEQUENCE</scope>
    <source>
        <strain evidence="1">Q15/94</strain>
    </source>
</reference>
<sequence length="56" mass="6306">MDNDTKTSIFVCACLTVAFLSLVHGCTTVFKTSVENRHKTICLEQAKQWQDGNCIR</sequence>
<dbReference type="RefSeq" id="WP_333721846.1">
    <property type="nucleotide sequence ID" value="NZ_CP049216.1"/>
</dbReference>
<proteinExistence type="predicted"/>
<gene>
    <name evidence="1" type="ORF">G6M86_03565</name>
</gene>
<accession>A0AAJ4T8V2</accession>
<name>A0AAJ4T8V2_AGRTU</name>